<organism evidence="1 2">
    <name type="scientific">Quercus suber</name>
    <name type="common">Cork oak</name>
    <dbReference type="NCBI Taxonomy" id="58331"/>
    <lineage>
        <taxon>Eukaryota</taxon>
        <taxon>Viridiplantae</taxon>
        <taxon>Streptophyta</taxon>
        <taxon>Embryophyta</taxon>
        <taxon>Tracheophyta</taxon>
        <taxon>Spermatophyta</taxon>
        <taxon>Magnoliopsida</taxon>
        <taxon>eudicotyledons</taxon>
        <taxon>Gunneridae</taxon>
        <taxon>Pentapetalae</taxon>
        <taxon>rosids</taxon>
        <taxon>fabids</taxon>
        <taxon>Fagales</taxon>
        <taxon>Fagaceae</taxon>
        <taxon>Quercus</taxon>
    </lineage>
</organism>
<keyword evidence="2" id="KW-1185">Reference proteome</keyword>
<evidence type="ECO:0000313" key="2">
    <source>
        <dbReference type="Proteomes" id="UP000237347"/>
    </source>
</evidence>
<sequence length="141" mass="16636">MLGVFEGFIVRDDHKTCNGVRHRTSRGHFEVLIRVENTTTIRLIIRFIFNLNKLEQRRCDIMLRKVILCYPEWTSKRIFMGDIQRSGLDLVKVARDFDNLTLPEPSTNIVLRFTYYDMSSPFPNAMKANPKNQLWLQNESN</sequence>
<gene>
    <name evidence="1" type="ORF">CFP56_010318</name>
</gene>
<comment type="caution">
    <text evidence="1">The sequence shown here is derived from an EMBL/GenBank/DDBJ whole genome shotgun (WGS) entry which is preliminary data.</text>
</comment>
<dbReference type="Proteomes" id="UP000237347">
    <property type="component" value="Unassembled WGS sequence"/>
</dbReference>
<dbReference type="AlphaFoldDB" id="A0AAW0L3E1"/>
<accession>A0AAW0L3E1</accession>
<dbReference type="EMBL" id="PKMF04000179">
    <property type="protein sequence ID" value="KAK7844821.1"/>
    <property type="molecule type" value="Genomic_DNA"/>
</dbReference>
<protein>
    <submittedName>
        <fullName evidence="1">Uncharacterized protein</fullName>
    </submittedName>
</protein>
<proteinExistence type="predicted"/>
<reference evidence="1 2" key="1">
    <citation type="journal article" date="2018" name="Sci. Data">
        <title>The draft genome sequence of cork oak.</title>
        <authorList>
            <person name="Ramos A.M."/>
            <person name="Usie A."/>
            <person name="Barbosa P."/>
            <person name="Barros P.M."/>
            <person name="Capote T."/>
            <person name="Chaves I."/>
            <person name="Simoes F."/>
            <person name="Abreu I."/>
            <person name="Carrasquinho I."/>
            <person name="Faro C."/>
            <person name="Guimaraes J.B."/>
            <person name="Mendonca D."/>
            <person name="Nobrega F."/>
            <person name="Rodrigues L."/>
            <person name="Saibo N.J.M."/>
            <person name="Varela M.C."/>
            <person name="Egas C."/>
            <person name="Matos J."/>
            <person name="Miguel C.M."/>
            <person name="Oliveira M.M."/>
            <person name="Ricardo C.P."/>
            <person name="Goncalves S."/>
        </authorList>
    </citation>
    <scope>NUCLEOTIDE SEQUENCE [LARGE SCALE GENOMIC DNA]</scope>
    <source>
        <strain evidence="2">cv. HL8</strain>
    </source>
</reference>
<name>A0AAW0L3E1_QUESU</name>
<evidence type="ECO:0000313" key="1">
    <source>
        <dbReference type="EMBL" id="KAK7844821.1"/>
    </source>
</evidence>